<evidence type="ECO:0000313" key="4">
    <source>
        <dbReference type="EMBL" id="KAA1380834.1"/>
    </source>
</evidence>
<dbReference type="Pfam" id="PF08924">
    <property type="entry name" value="Rv2525c_GlyHyd-like"/>
    <property type="match status" value="1"/>
</dbReference>
<evidence type="ECO:0000259" key="2">
    <source>
        <dbReference type="Pfam" id="PF01471"/>
    </source>
</evidence>
<dbReference type="SUPFAM" id="SSF51445">
    <property type="entry name" value="(Trans)glycosidases"/>
    <property type="match status" value="1"/>
</dbReference>
<feature type="chain" id="PRO_5024850676" evidence="1">
    <location>
        <begin position="40"/>
        <end position="446"/>
    </location>
</feature>
<dbReference type="InterPro" id="IPR002477">
    <property type="entry name" value="Peptidoglycan-bd-like"/>
</dbReference>
<feature type="signal peptide" evidence="1">
    <location>
        <begin position="1"/>
        <end position="39"/>
    </location>
</feature>
<dbReference type="RefSeq" id="WP_129181735.1">
    <property type="nucleotide sequence ID" value="NZ_JAGIOG010000001.1"/>
</dbReference>
<proteinExistence type="predicted"/>
<dbReference type="AlphaFoldDB" id="A0A641ARU6"/>
<dbReference type="Proteomes" id="UP001515100">
    <property type="component" value="Unassembled WGS sequence"/>
</dbReference>
<dbReference type="Gene3D" id="1.10.101.10">
    <property type="entry name" value="PGBD-like superfamily/PGBD"/>
    <property type="match status" value="2"/>
</dbReference>
<dbReference type="InterPro" id="IPR017853">
    <property type="entry name" value="GH"/>
</dbReference>
<feature type="domain" description="Peptidoglycan binding-like" evidence="2">
    <location>
        <begin position="316"/>
        <end position="370"/>
    </location>
</feature>
<dbReference type="Pfam" id="PF01471">
    <property type="entry name" value="PG_binding_1"/>
    <property type="match status" value="1"/>
</dbReference>
<dbReference type="SUPFAM" id="SSF47090">
    <property type="entry name" value="PGBD-like"/>
    <property type="match status" value="2"/>
</dbReference>
<comment type="caution">
    <text evidence="4">The sequence shown here is derived from an EMBL/GenBank/DDBJ whole genome shotgun (WGS) entry which is preliminary data.</text>
</comment>
<feature type="domain" description="Rv2525c-like glycoside hydrolase-like" evidence="3">
    <location>
        <begin position="66"/>
        <end position="282"/>
    </location>
</feature>
<gene>
    <name evidence="4" type="ORF">ESP62_006655</name>
</gene>
<name>A0A641ARU6_9ACTN</name>
<dbReference type="EMBL" id="SDPP02000001">
    <property type="protein sequence ID" value="KAA1380834.1"/>
    <property type="molecule type" value="Genomic_DNA"/>
</dbReference>
<reference evidence="4" key="1">
    <citation type="submission" date="2019-09" db="EMBL/GenBank/DDBJ databases">
        <authorList>
            <person name="Li J."/>
        </authorList>
    </citation>
    <scope>NUCLEOTIDE SEQUENCE [LARGE SCALE GENOMIC DNA]</scope>
    <source>
        <strain evidence="4">NRBC 14897</strain>
    </source>
</reference>
<evidence type="ECO:0000256" key="1">
    <source>
        <dbReference type="SAM" id="SignalP"/>
    </source>
</evidence>
<dbReference type="InterPro" id="IPR036365">
    <property type="entry name" value="PGBD-like_sf"/>
</dbReference>
<keyword evidence="1" id="KW-0732">Signal</keyword>
<keyword evidence="5" id="KW-1185">Reference proteome</keyword>
<evidence type="ECO:0000259" key="3">
    <source>
        <dbReference type="Pfam" id="PF08924"/>
    </source>
</evidence>
<dbReference type="OrthoDB" id="5171321at2"/>
<accession>A0A641ARU6</accession>
<protein>
    <submittedName>
        <fullName evidence="4">DUF1906 domain-containing protein</fullName>
    </submittedName>
</protein>
<sequence length="446" mass="48127">MRLVPRLTAKSSSPTTRLLITGLVTGLAASLLLSSPARAAGPEAPGSFTGQGFDACVAPSQSVMDTWNLTSPFSAIGIYVSGNSRYCGDRYQPNLTASWVARNAANGWRFMPIHVGRQSPCFKNNPSSRVQKKKMSTDVVTARAEAVAEAQETAAALAKYGFGPGSVSYLDIEWYARTAACDNLLLEYVDAWTEQLHAMGYQSGLYSSGSAGIKVVDEARLAGRPGMTFPDQMWNAWVNKKADTKGGPYLSDSGWIRQRIHQYHNGINVSYGGKTLNIDKNYLDVGQGSVPSPQSNPCGVAVTFRSYPTLKVGANRAEVAALECLLKKQGLVKKIDTSYGAGTARAVDRYRAKRGWSKSGVATRAVWTALLAQGSRPRVLKEGSVGEPVWRLQRSLTAAGLKPGLSGVYDARTVKAVQAYRKARKLPGYTTTESKVWGQLRRGKTA</sequence>
<dbReference type="Gene3D" id="3.20.20.80">
    <property type="entry name" value="Glycosidases"/>
    <property type="match status" value="1"/>
</dbReference>
<evidence type="ECO:0000313" key="5">
    <source>
        <dbReference type="Proteomes" id="UP001515100"/>
    </source>
</evidence>
<organism evidence="4 5">
    <name type="scientific">Aeromicrobium fastidiosum</name>
    <dbReference type="NCBI Taxonomy" id="52699"/>
    <lineage>
        <taxon>Bacteria</taxon>
        <taxon>Bacillati</taxon>
        <taxon>Actinomycetota</taxon>
        <taxon>Actinomycetes</taxon>
        <taxon>Propionibacteriales</taxon>
        <taxon>Nocardioidaceae</taxon>
        <taxon>Aeromicrobium</taxon>
    </lineage>
</organism>
<dbReference type="InterPro" id="IPR036366">
    <property type="entry name" value="PGBDSf"/>
</dbReference>
<dbReference type="InterPro" id="IPR015020">
    <property type="entry name" value="Rv2525c-like_Glyco_Hydro-like"/>
</dbReference>